<comment type="caution">
    <text evidence="6">The sequence shown here is derived from an EMBL/GenBank/DDBJ whole genome shotgun (WGS) entry which is preliminary data.</text>
</comment>
<keyword evidence="2 5" id="KW-0812">Transmembrane</keyword>
<reference evidence="6" key="1">
    <citation type="submission" date="2019-04" db="EMBL/GenBank/DDBJ databases">
        <title>Sequencing of skin fungus with MAO and IRED activity.</title>
        <authorList>
            <person name="Marsaioli A.J."/>
            <person name="Bonatto J.M.C."/>
            <person name="Reis Junior O."/>
        </authorList>
    </citation>
    <scope>NUCLEOTIDE SEQUENCE</scope>
    <source>
        <strain evidence="6">28M1</strain>
    </source>
</reference>
<accession>A0A9P4WKD2</accession>
<evidence type="ECO:0000256" key="5">
    <source>
        <dbReference type="SAM" id="Phobius"/>
    </source>
</evidence>
<evidence type="ECO:0000256" key="1">
    <source>
        <dbReference type="ARBA" id="ARBA00004141"/>
    </source>
</evidence>
<keyword evidence="3 5" id="KW-1133">Transmembrane helix</keyword>
<evidence type="ECO:0000313" key="7">
    <source>
        <dbReference type="Proteomes" id="UP000758155"/>
    </source>
</evidence>
<protein>
    <recommendedName>
        <fullName evidence="8">Metal ion transmembrane transporter</fullName>
    </recommendedName>
</protein>
<sequence>MSKYKWCEMTFFSRWDKDHSTVFCIGTDAWFERSLHETLGRMWRNPASVDPWTVQVPLLEAVVALQDRSVWLVRDVVRNVEKDRLRSTRKHDDFVRLHEAARHTAHCFETLGVSINTVDALRQEILETYAHKDEQDKSGKRATKQINKHIGAQLRMMRNLHARSQSNRDRLQSEIALAYNMIAQRDSRTMTELGNAARFDSRAMRTIAVVTMAFLPPTFLSAIFSMSFFSFQPQENDGRGGWKVSDKFWLYFAFAIPLTCFTLAVWFWRQRLKGSQSQVETEV</sequence>
<keyword evidence="7" id="KW-1185">Reference proteome</keyword>
<evidence type="ECO:0000256" key="3">
    <source>
        <dbReference type="ARBA" id="ARBA00022989"/>
    </source>
</evidence>
<proteinExistence type="predicted"/>
<feature type="transmembrane region" description="Helical" evidence="5">
    <location>
        <begin position="207"/>
        <end position="228"/>
    </location>
</feature>
<dbReference type="GO" id="GO:0016020">
    <property type="term" value="C:membrane"/>
    <property type="evidence" value="ECO:0007669"/>
    <property type="project" value="UniProtKB-SubCell"/>
</dbReference>
<comment type="subcellular location">
    <subcellularLocation>
        <location evidence="1">Membrane</location>
        <topology evidence="1">Multi-pass membrane protein</topology>
    </subcellularLocation>
</comment>
<evidence type="ECO:0000313" key="6">
    <source>
        <dbReference type="EMBL" id="KAF3034656.1"/>
    </source>
</evidence>
<dbReference type="InterPro" id="IPR045863">
    <property type="entry name" value="CorA_TM1_TM2"/>
</dbReference>
<name>A0A9P4WKD2_9PLEO</name>
<keyword evidence="4 5" id="KW-0472">Membrane</keyword>
<dbReference type="EMBL" id="SWKV01000065">
    <property type="protein sequence ID" value="KAF3034656.1"/>
    <property type="molecule type" value="Genomic_DNA"/>
</dbReference>
<evidence type="ECO:0008006" key="8">
    <source>
        <dbReference type="Google" id="ProtNLM"/>
    </source>
</evidence>
<dbReference type="AlphaFoldDB" id="A0A9P4WKD2"/>
<dbReference type="OrthoDB" id="2830640at2759"/>
<gene>
    <name evidence="6" type="ORF">E8E12_000961</name>
</gene>
<organism evidence="6 7">
    <name type="scientific">Didymella heteroderae</name>
    <dbReference type="NCBI Taxonomy" id="1769908"/>
    <lineage>
        <taxon>Eukaryota</taxon>
        <taxon>Fungi</taxon>
        <taxon>Dikarya</taxon>
        <taxon>Ascomycota</taxon>
        <taxon>Pezizomycotina</taxon>
        <taxon>Dothideomycetes</taxon>
        <taxon>Pleosporomycetidae</taxon>
        <taxon>Pleosporales</taxon>
        <taxon>Pleosporineae</taxon>
        <taxon>Didymellaceae</taxon>
        <taxon>Didymella</taxon>
    </lineage>
</organism>
<dbReference type="Proteomes" id="UP000758155">
    <property type="component" value="Unassembled WGS sequence"/>
</dbReference>
<dbReference type="Gene3D" id="1.20.58.340">
    <property type="entry name" value="Magnesium transport protein CorA, transmembrane region"/>
    <property type="match status" value="1"/>
</dbReference>
<dbReference type="SUPFAM" id="SSF144083">
    <property type="entry name" value="Magnesium transport protein CorA, transmembrane region"/>
    <property type="match status" value="1"/>
</dbReference>
<evidence type="ECO:0000256" key="2">
    <source>
        <dbReference type="ARBA" id="ARBA00022692"/>
    </source>
</evidence>
<evidence type="ECO:0000256" key="4">
    <source>
        <dbReference type="ARBA" id="ARBA00023136"/>
    </source>
</evidence>
<feature type="transmembrane region" description="Helical" evidence="5">
    <location>
        <begin position="248"/>
        <end position="268"/>
    </location>
</feature>